<feature type="domain" description="Haemolysin activator HlyB C-terminal" evidence="5">
    <location>
        <begin position="201"/>
        <end position="519"/>
    </location>
</feature>
<accession>A0A446CXV6</accession>
<dbReference type="Pfam" id="PF03865">
    <property type="entry name" value="ShlB"/>
    <property type="match status" value="1"/>
</dbReference>
<dbReference type="Pfam" id="PF08479">
    <property type="entry name" value="POTRA_2"/>
    <property type="match status" value="1"/>
</dbReference>
<dbReference type="AlphaFoldDB" id="A0A446CXV6"/>
<dbReference type="InterPro" id="IPR051544">
    <property type="entry name" value="TPS_OM_transporter"/>
</dbReference>
<evidence type="ECO:0000259" key="5">
    <source>
        <dbReference type="Pfam" id="PF03865"/>
    </source>
</evidence>
<evidence type="ECO:0000256" key="1">
    <source>
        <dbReference type="ARBA" id="ARBA00022452"/>
    </source>
</evidence>
<gene>
    <name evidence="7" type="primary">shlB</name>
    <name evidence="7" type="ORF">AGI3411_05716</name>
</gene>
<feature type="compositionally biased region" description="Basic and acidic residues" evidence="4">
    <location>
        <begin position="29"/>
        <end position="49"/>
    </location>
</feature>
<dbReference type="RefSeq" id="WP_244240475.1">
    <property type="nucleotide sequence ID" value="NZ_UFQB01000039.1"/>
</dbReference>
<keyword evidence="2" id="KW-0812">Transmembrane</keyword>
<sequence>MIIWAAVGVTPAASLAQAVPDLASRASEIQRRQEQEIDAQRARAAERPDVLSPAAAPPGGLSFPAEAPCFTIRELRWEGAEPSQALARAAGAVLGHCVGAQGLRALQEHLIGLLIDDGLVTARVVVPEQSLAAGVLTLRYLPGRISAVKSEGAVGWWRTALPCGPANELSQRDLDQALENIRRLGSQADAAIDIAPGPQLGDSDILVRPGTGKRWHAYIGGDNGGMDSIGKYQVNAGLTLDSPLFLYDQLSVAWNSNARWRDAESNTRAASLNYSIPFGYWAFFAGASKSTYRQAVAGFDEPIIYGGSTKQIQAGVSLVPYRGTAYKGNVSFTVLRKRTDSTLNDVLIEVQRRDVTGYELNYGHRHYLGQAVLDVGAGLRGTWPQYSDEPGYVYGDPDWNGRSTILAANAGLYAPFKLAGQSFAYQANWQIQHAKTAIVPADYFTIGNRYAVRGFDGQMTLAAEDGWTLRNDLSLNLDALAGVPGQQLYGGLDVGRVGGPSAAFLSGRTLVGAVAGLRGRISMPYVNASYDLSAGWPLKKPESLKTASAVFAMAVMFEF</sequence>
<dbReference type="PIRSF" id="PIRSF029745">
    <property type="entry name" value="FhaC"/>
    <property type="match status" value="1"/>
</dbReference>
<dbReference type="InterPro" id="IPR027282">
    <property type="entry name" value="TPS"/>
</dbReference>
<evidence type="ECO:0000256" key="2">
    <source>
        <dbReference type="ARBA" id="ARBA00022692"/>
    </source>
</evidence>
<dbReference type="Gene3D" id="3.10.20.310">
    <property type="entry name" value="membrane protein fhac"/>
    <property type="match status" value="1"/>
</dbReference>
<dbReference type="GO" id="GO:0098046">
    <property type="term" value="C:type V protein secretion system complex"/>
    <property type="evidence" value="ECO:0007669"/>
    <property type="project" value="TreeGrafter"/>
</dbReference>
<dbReference type="PANTHER" id="PTHR34597:SF3">
    <property type="entry name" value="OUTER MEMBRANE TRANSPORTER CDIB"/>
    <property type="match status" value="1"/>
</dbReference>
<dbReference type="InterPro" id="IPR013686">
    <property type="entry name" value="Polypept-transport_assoc_ShlB"/>
</dbReference>
<evidence type="ECO:0000313" key="8">
    <source>
        <dbReference type="Proteomes" id="UP000289184"/>
    </source>
</evidence>
<evidence type="ECO:0000256" key="3">
    <source>
        <dbReference type="ARBA" id="ARBA00023237"/>
    </source>
</evidence>
<evidence type="ECO:0000259" key="6">
    <source>
        <dbReference type="Pfam" id="PF08479"/>
    </source>
</evidence>
<protein>
    <submittedName>
        <fullName evidence="7">Hemolysin transporter protein ShlB</fullName>
    </submittedName>
</protein>
<keyword evidence="8" id="KW-1185">Reference proteome</keyword>
<evidence type="ECO:0000313" key="7">
    <source>
        <dbReference type="EMBL" id="SSW72708.1"/>
    </source>
</evidence>
<keyword evidence="3" id="KW-0998">Cell outer membrane</keyword>
<dbReference type="Proteomes" id="UP000289184">
    <property type="component" value="Unassembled WGS sequence"/>
</dbReference>
<dbReference type="GO" id="GO:0008320">
    <property type="term" value="F:protein transmembrane transporter activity"/>
    <property type="evidence" value="ECO:0007669"/>
    <property type="project" value="TreeGrafter"/>
</dbReference>
<proteinExistence type="predicted"/>
<name>A0A446CXV6_9BURK</name>
<evidence type="ECO:0000256" key="4">
    <source>
        <dbReference type="SAM" id="MobiDB-lite"/>
    </source>
</evidence>
<reference evidence="7 8" key="1">
    <citation type="submission" date="2018-07" db="EMBL/GenBank/DDBJ databases">
        <authorList>
            <person name="Peeters C."/>
        </authorList>
    </citation>
    <scope>NUCLEOTIDE SEQUENCE [LARGE SCALE GENOMIC DNA]</scope>
    <source>
        <strain evidence="7 8">LMG 3411</strain>
    </source>
</reference>
<dbReference type="Gene3D" id="2.40.160.50">
    <property type="entry name" value="membrane protein fhac: a member of the omp85/tpsb transporter family"/>
    <property type="match status" value="1"/>
</dbReference>
<keyword evidence="1" id="KW-0472">Membrane</keyword>
<feature type="region of interest" description="Disordered" evidence="4">
    <location>
        <begin position="29"/>
        <end position="57"/>
    </location>
</feature>
<dbReference type="GO" id="GO:0046819">
    <property type="term" value="P:protein secretion by the type V secretion system"/>
    <property type="evidence" value="ECO:0007669"/>
    <property type="project" value="TreeGrafter"/>
</dbReference>
<dbReference type="InterPro" id="IPR005565">
    <property type="entry name" value="Hemolysn_activator_HlyB_C"/>
</dbReference>
<dbReference type="EMBL" id="UFQB01000039">
    <property type="protein sequence ID" value="SSW72708.1"/>
    <property type="molecule type" value="Genomic_DNA"/>
</dbReference>
<organism evidence="7 8">
    <name type="scientific">Achromobacter agilis</name>
    <dbReference type="NCBI Taxonomy" id="1353888"/>
    <lineage>
        <taxon>Bacteria</taxon>
        <taxon>Pseudomonadati</taxon>
        <taxon>Pseudomonadota</taxon>
        <taxon>Betaproteobacteria</taxon>
        <taxon>Burkholderiales</taxon>
        <taxon>Alcaligenaceae</taxon>
        <taxon>Achromobacter</taxon>
    </lineage>
</organism>
<keyword evidence="1" id="KW-1134">Transmembrane beta strand</keyword>
<feature type="domain" description="Polypeptide-transport-associated ShlB-type" evidence="6">
    <location>
        <begin position="70"/>
        <end position="143"/>
    </location>
</feature>
<dbReference type="PANTHER" id="PTHR34597">
    <property type="entry name" value="SLR1661 PROTEIN"/>
    <property type="match status" value="1"/>
</dbReference>